<dbReference type="Proteomes" id="UP000886520">
    <property type="component" value="Chromosome 13"/>
</dbReference>
<comment type="caution">
    <text evidence="1">The sequence shown here is derived from an EMBL/GenBank/DDBJ whole genome shotgun (WGS) entry which is preliminary data.</text>
</comment>
<dbReference type="AlphaFoldDB" id="A0A9D4ZFC6"/>
<gene>
    <name evidence="1" type="ORF">GOP47_0013481</name>
</gene>
<evidence type="ECO:0000313" key="1">
    <source>
        <dbReference type="EMBL" id="KAI5071230.1"/>
    </source>
</evidence>
<protein>
    <submittedName>
        <fullName evidence="1">Uncharacterized protein</fullName>
    </submittedName>
</protein>
<sequence>MMDSVTSPIGTQMLEFSHHLSNDDGLAKDFLDFSTILCLSALDLNPDGYGALKSMTQTRAFLRIWYDTGHSRNLHDAKSARTLHDASFQGYQQGPMYGICLVCI</sequence>
<accession>A0A9D4ZFC6</accession>
<name>A0A9D4ZFC6_ADICA</name>
<keyword evidence="2" id="KW-1185">Reference proteome</keyword>
<evidence type="ECO:0000313" key="2">
    <source>
        <dbReference type="Proteomes" id="UP000886520"/>
    </source>
</evidence>
<organism evidence="1 2">
    <name type="scientific">Adiantum capillus-veneris</name>
    <name type="common">Maidenhair fern</name>
    <dbReference type="NCBI Taxonomy" id="13818"/>
    <lineage>
        <taxon>Eukaryota</taxon>
        <taxon>Viridiplantae</taxon>
        <taxon>Streptophyta</taxon>
        <taxon>Embryophyta</taxon>
        <taxon>Tracheophyta</taxon>
        <taxon>Polypodiopsida</taxon>
        <taxon>Polypodiidae</taxon>
        <taxon>Polypodiales</taxon>
        <taxon>Pteridineae</taxon>
        <taxon>Pteridaceae</taxon>
        <taxon>Vittarioideae</taxon>
        <taxon>Adiantum</taxon>
    </lineage>
</organism>
<proteinExistence type="predicted"/>
<reference evidence="1" key="1">
    <citation type="submission" date="2021-01" db="EMBL/GenBank/DDBJ databases">
        <title>Adiantum capillus-veneris genome.</title>
        <authorList>
            <person name="Fang Y."/>
            <person name="Liao Q."/>
        </authorList>
    </citation>
    <scope>NUCLEOTIDE SEQUENCE</scope>
    <source>
        <strain evidence="1">H3</strain>
        <tissue evidence="1">Leaf</tissue>
    </source>
</reference>
<dbReference type="EMBL" id="JABFUD020000013">
    <property type="protein sequence ID" value="KAI5071230.1"/>
    <property type="molecule type" value="Genomic_DNA"/>
</dbReference>